<protein>
    <submittedName>
        <fullName evidence="2">Uncharacterized protein</fullName>
    </submittedName>
</protein>
<dbReference type="EMBL" id="ACXX02000020">
    <property type="protein sequence ID" value="EGD45759.1"/>
    <property type="molecule type" value="Genomic_DNA"/>
</dbReference>
<evidence type="ECO:0000313" key="2">
    <source>
        <dbReference type="EMBL" id="EGD45759.1"/>
    </source>
</evidence>
<dbReference type="RefSeq" id="WP_004622411.1">
    <property type="nucleotide sequence ID" value="NZ_ACXX02000020.1"/>
</dbReference>
<comment type="caution">
    <text evidence="2">The sequence shown here is derived from an EMBL/GenBank/DDBJ whole genome shotgun (WGS) entry which is preliminary data.</text>
</comment>
<evidence type="ECO:0000256" key="1">
    <source>
        <dbReference type="SAM" id="SignalP"/>
    </source>
</evidence>
<sequence>MKASLKLFFVGILTASIILSSSSTFAQESNTVAVASDKEKIISKLLNAGFTSQQINDLPESELLTYKDGEIVSADTRYYRISRQREEKSTFHSKNVENNDSVEETSKVIDEGTSKVTELTKEQCLYEVQEYNKKNSQSQYVTNSPTGGTFTTMGIYDSGLDYETDTDGWITMNLLVTHVSGTKYKLSAQWTWLTVPDYTQTDVIGLGHDDGLTKTNDPIYSYFKDDWKNGWQSVSSGTDTNTTPEKSLNDSGGAVVSYKLYSHDSTVNGGYWRENYRGYMSYYVNVNDTSRRYVSVYAKYAHQQTTWAISPSISWPLSIGFSVQSSEKFDFMSPNPYCSVHVNY</sequence>
<reference evidence="2" key="2">
    <citation type="submission" date="2011-01" db="EMBL/GenBank/DDBJ databases">
        <title>The Non-contiguous Finished genome of Clostridium papyrosolvens.</title>
        <authorList>
            <person name="Lucas S."/>
            <person name="Copeland A."/>
            <person name="Lapidus A."/>
            <person name="Cheng J.-F."/>
            <person name="Goodwin L."/>
            <person name="Pitluck S."/>
            <person name="Misra M."/>
            <person name="Chertkov O."/>
            <person name="Detter J.C."/>
            <person name="Han C."/>
            <person name="Tapia R."/>
            <person name="Land M."/>
            <person name="Hauser L."/>
            <person name="Kyrpides N."/>
            <person name="Ivanova N."/>
            <person name="Pagani I."/>
            <person name="Mouttaki H."/>
            <person name="He Z."/>
            <person name="Zhou J."/>
            <person name="Hemme C.L."/>
            <person name="Woyke T."/>
        </authorList>
    </citation>
    <scope>NUCLEOTIDE SEQUENCE [LARGE SCALE GENOMIC DNA]</scope>
    <source>
        <strain evidence="2">DSM 2782</strain>
    </source>
</reference>
<gene>
    <name evidence="2" type="ORF">Cpap_0126</name>
</gene>
<organism evidence="2 3">
    <name type="scientific">Ruminiclostridium papyrosolvens DSM 2782</name>
    <dbReference type="NCBI Taxonomy" id="588581"/>
    <lineage>
        <taxon>Bacteria</taxon>
        <taxon>Bacillati</taxon>
        <taxon>Bacillota</taxon>
        <taxon>Clostridia</taxon>
        <taxon>Eubacteriales</taxon>
        <taxon>Oscillospiraceae</taxon>
        <taxon>Ruminiclostridium</taxon>
    </lineage>
</organism>
<keyword evidence="3" id="KW-1185">Reference proteome</keyword>
<accession>F1TIE2</accession>
<dbReference type="OrthoDB" id="2658383at2"/>
<feature type="chain" id="PRO_5003276178" evidence="1">
    <location>
        <begin position="27"/>
        <end position="344"/>
    </location>
</feature>
<reference evidence="2" key="1">
    <citation type="submission" date="2009-07" db="EMBL/GenBank/DDBJ databases">
        <authorList>
            <consortium name="US DOE Joint Genome Institute (JGI-PGF)"/>
            <person name="Lucas S."/>
            <person name="Copeland A."/>
            <person name="Lapidus A."/>
            <person name="Glavina del Rio T."/>
            <person name="Tice H."/>
            <person name="Bruce D."/>
            <person name="Goodwin L."/>
            <person name="Pitluck S."/>
            <person name="Larimer F."/>
            <person name="Land M.L."/>
            <person name="Mouttaki H."/>
            <person name="He Z."/>
            <person name="Zhou J."/>
            <person name="Hemme C.L."/>
        </authorList>
    </citation>
    <scope>NUCLEOTIDE SEQUENCE</scope>
    <source>
        <strain evidence="2">DSM 2782</strain>
    </source>
</reference>
<dbReference type="eggNOG" id="ENOG5033I0W">
    <property type="taxonomic scope" value="Bacteria"/>
</dbReference>
<dbReference type="STRING" id="588581.Cpap_0126"/>
<dbReference type="AlphaFoldDB" id="F1TIE2"/>
<proteinExistence type="predicted"/>
<name>F1TIE2_9FIRM</name>
<dbReference type="Proteomes" id="UP000003860">
    <property type="component" value="Unassembled WGS sequence"/>
</dbReference>
<feature type="signal peptide" evidence="1">
    <location>
        <begin position="1"/>
        <end position="26"/>
    </location>
</feature>
<keyword evidence="1" id="KW-0732">Signal</keyword>
<evidence type="ECO:0000313" key="3">
    <source>
        <dbReference type="Proteomes" id="UP000003860"/>
    </source>
</evidence>